<name>A0A183LEH0_9TREM</name>
<protein>
    <submittedName>
        <fullName evidence="1">Uncharacterized protein</fullName>
    </submittedName>
</protein>
<proteinExistence type="predicted"/>
<gene>
    <name evidence="1" type="ORF">SMRZ_LOCUS2195</name>
</gene>
<dbReference type="Proteomes" id="UP000277204">
    <property type="component" value="Unassembled WGS sequence"/>
</dbReference>
<accession>A0A183LEH0</accession>
<organism evidence="1 2">
    <name type="scientific">Schistosoma margrebowiei</name>
    <dbReference type="NCBI Taxonomy" id="48269"/>
    <lineage>
        <taxon>Eukaryota</taxon>
        <taxon>Metazoa</taxon>
        <taxon>Spiralia</taxon>
        <taxon>Lophotrochozoa</taxon>
        <taxon>Platyhelminthes</taxon>
        <taxon>Trematoda</taxon>
        <taxon>Digenea</taxon>
        <taxon>Strigeidida</taxon>
        <taxon>Schistosomatoidea</taxon>
        <taxon>Schistosomatidae</taxon>
        <taxon>Schistosoma</taxon>
    </lineage>
</organism>
<keyword evidence="2" id="KW-1185">Reference proteome</keyword>
<dbReference type="EMBL" id="UZAI01000546">
    <property type="protein sequence ID" value="VDO54188.1"/>
    <property type="molecule type" value="Genomic_DNA"/>
</dbReference>
<evidence type="ECO:0000313" key="1">
    <source>
        <dbReference type="EMBL" id="VDO54188.1"/>
    </source>
</evidence>
<reference evidence="1 2" key="1">
    <citation type="submission" date="2018-11" db="EMBL/GenBank/DDBJ databases">
        <authorList>
            <consortium name="Pathogen Informatics"/>
        </authorList>
    </citation>
    <scope>NUCLEOTIDE SEQUENCE [LARGE SCALE GENOMIC DNA]</scope>
    <source>
        <strain evidence="1 2">Zambia</strain>
    </source>
</reference>
<sequence length="77" mass="9221">MINISTTCIWFRTVFIISKYNNCWKALNRKPLSYRRVVFRINRTNFYNTLKISGESFPIWSSIFTVSTPRCIEHNKP</sequence>
<evidence type="ECO:0000313" key="2">
    <source>
        <dbReference type="Proteomes" id="UP000277204"/>
    </source>
</evidence>
<dbReference type="AlphaFoldDB" id="A0A183LEH0"/>